<sequence length="168" mass="18566">METETWKTGGTTDRTFDYAYDTSDRLISIDDSDSFATDFEFAYDDRSQLIPESQLIGLLGTAISYCENWGGTSTLPSSLGSSDLLAAYTFQYDADNRLTQFSSYRDGTSTAYGYDVRDQLTGRMPLASSTSSIQYPLSPANRTETIGSERSLPQMTSASRTSSRYIDS</sequence>
<feature type="region of interest" description="Disordered" evidence="1">
    <location>
        <begin position="131"/>
        <end position="168"/>
    </location>
</feature>
<dbReference type="AlphaFoldDB" id="A0A0J1E9V1"/>
<reference evidence="2" key="1">
    <citation type="submission" date="2015-05" db="EMBL/GenBank/DDBJ databases">
        <title>Permanent draft genome of Rhodopirellula islandicus K833.</title>
        <authorList>
            <person name="Kizina J."/>
            <person name="Richter M."/>
            <person name="Glockner F.O."/>
            <person name="Harder J."/>
        </authorList>
    </citation>
    <scope>NUCLEOTIDE SEQUENCE [LARGE SCALE GENOMIC DNA]</scope>
    <source>
        <strain evidence="2">K833</strain>
    </source>
</reference>
<evidence type="ECO:0000313" key="3">
    <source>
        <dbReference type="Proteomes" id="UP000036367"/>
    </source>
</evidence>
<protein>
    <submittedName>
        <fullName evidence="2">Uncharacterized protein</fullName>
    </submittedName>
</protein>
<dbReference type="Proteomes" id="UP000036367">
    <property type="component" value="Unassembled WGS sequence"/>
</dbReference>
<comment type="caution">
    <text evidence="2">The sequence shown here is derived from an EMBL/GenBank/DDBJ whole genome shotgun (WGS) entry which is preliminary data.</text>
</comment>
<dbReference type="InterPro" id="IPR031325">
    <property type="entry name" value="RHS_repeat"/>
</dbReference>
<dbReference type="Pfam" id="PF05593">
    <property type="entry name" value="RHS_repeat"/>
    <property type="match status" value="1"/>
</dbReference>
<dbReference type="Gene3D" id="2.180.10.10">
    <property type="entry name" value="RHS repeat-associated core"/>
    <property type="match status" value="1"/>
</dbReference>
<accession>A0A0J1E9V1</accession>
<gene>
    <name evidence="2" type="ORF">RISK_005310</name>
</gene>
<evidence type="ECO:0000256" key="1">
    <source>
        <dbReference type="SAM" id="MobiDB-lite"/>
    </source>
</evidence>
<keyword evidence="3" id="KW-1185">Reference proteome</keyword>
<dbReference type="OrthoDB" id="232855at2"/>
<organism evidence="2 3">
    <name type="scientific">Rhodopirellula islandica</name>
    <dbReference type="NCBI Taxonomy" id="595434"/>
    <lineage>
        <taxon>Bacteria</taxon>
        <taxon>Pseudomonadati</taxon>
        <taxon>Planctomycetota</taxon>
        <taxon>Planctomycetia</taxon>
        <taxon>Pirellulales</taxon>
        <taxon>Pirellulaceae</taxon>
        <taxon>Rhodopirellula</taxon>
    </lineage>
</organism>
<dbReference type="EMBL" id="LECT01000044">
    <property type="protein sequence ID" value="KLU02244.1"/>
    <property type="molecule type" value="Genomic_DNA"/>
</dbReference>
<name>A0A0J1E9V1_RHOIS</name>
<dbReference type="RefSeq" id="WP_047816383.1">
    <property type="nucleotide sequence ID" value="NZ_LECT01000044.1"/>
</dbReference>
<evidence type="ECO:0000313" key="2">
    <source>
        <dbReference type="EMBL" id="KLU02244.1"/>
    </source>
</evidence>
<proteinExistence type="predicted"/>
<dbReference type="PATRIC" id="fig|595434.4.peg.5046"/>